<evidence type="ECO:0000259" key="1">
    <source>
        <dbReference type="Pfam" id="PF06283"/>
    </source>
</evidence>
<dbReference type="Proteomes" id="UP000321291">
    <property type="component" value="Chromosome"/>
</dbReference>
<protein>
    <submittedName>
        <fullName evidence="2">ThuA domain-containing protein</fullName>
    </submittedName>
</protein>
<accession>A0A5B8VRK3</accession>
<dbReference type="SUPFAM" id="SSF52317">
    <property type="entry name" value="Class I glutamine amidotransferase-like"/>
    <property type="match status" value="1"/>
</dbReference>
<keyword evidence="3" id="KW-1185">Reference proteome</keyword>
<dbReference type="Gene3D" id="3.40.50.880">
    <property type="match status" value="1"/>
</dbReference>
<evidence type="ECO:0000313" key="3">
    <source>
        <dbReference type="Proteomes" id="UP000321291"/>
    </source>
</evidence>
<dbReference type="KEGG" id="agi:FSB73_11800"/>
<name>A0A5B8VRK3_9BACT</name>
<dbReference type="InterPro" id="IPR029010">
    <property type="entry name" value="ThuA-like"/>
</dbReference>
<dbReference type="EMBL" id="CP042434">
    <property type="protein sequence ID" value="QEC74274.1"/>
    <property type="molecule type" value="Genomic_DNA"/>
</dbReference>
<sequence length="253" mass="29226">MLSHIKASGQLAPDTARFAVLVLYENGGHHLAYSKAATAFLNRWSKQQNFSVHYIQNADLIDSALLSKYQLFIQLDYPPYSWPQRSMQAFRSAVTKGRLGWLGFHHATLLGEFDGYPMWNWFSWFMGGIRFKNYIADFASAYVDVKAPHHPVMQGVHSRFLVSQEEWYTYDQVPGPYIKVLATVDESSYRPDTDIKMHGPHPVIWTNTKVKARNLYIFMGHGPGLWQNPDYVRLFWNALFWTAGKKPMHGFTD</sequence>
<organism evidence="2 3">
    <name type="scientific">Arachidicoccus ginsenosidivorans</name>
    <dbReference type="NCBI Taxonomy" id="496057"/>
    <lineage>
        <taxon>Bacteria</taxon>
        <taxon>Pseudomonadati</taxon>
        <taxon>Bacteroidota</taxon>
        <taxon>Chitinophagia</taxon>
        <taxon>Chitinophagales</taxon>
        <taxon>Chitinophagaceae</taxon>
        <taxon>Arachidicoccus</taxon>
    </lineage>
</organism>
<evidence type="ECO:0000313" key="2">
    <source>
        <dbReference type="EMBL" id="QEC74274.1"/>
    </source>
</evidence>
<proteinExistence type="predicted"/>
<feature type="domain" description="ThuA-like" evidence="1">
    <location>
        <begin position="20"/>
        <end position="242"/>
    </location>
</feature>
<dbReference type="AlphaFoldDB" id="A0A5B8VRK3"/>
<reference evidence="2 3" key="1">
    <citation type="journal article" date="2017" name="Int. J. Syst. Evol. Microbiol.">
        <title>Arachidicoccus ginsenosidivorans sp. nov., with ginsenoside-converting activity isolated from ginseng cultivating soil.</title>
        <authorList>
            <person name="Siddiqi M.Z."/>
            <person name="Aslam Z."/>
            <person name="Im W.T."/>
        </authorList>
    </citation>
    <scope>NUCLEOTIDE SEQUENCE [LARGE SCALE GENOMIC DNA]</scope>
    <source>
        <strain evidence="2 3">Gsoil 809</strain>
    </source>
</reference>
<dbReference type="OrthoDB" id="1117240at2"/>
<gene>
    <name evidence="2" type="ORF">FSB73_11800</name>
</gene>
<dbReference type="Pfam" id="PF06283">
    <property type="entry name" value="ThuA"/>
    <property type="match status" value="1"/>
</dbReference>
<dbReference type="PANTHER" id="PTHR40469">
    <property type="entry name" value="SECRETED GLYCOSYL HYDROLASE"/>
    <property type="match status" value="1"/>
</dbReference>
<dbReference type="PANTHER" id="PTHR40469:SF2">
    <property type="entry name" value="GALACTOSE-BINDING DOMAIN-LIKE SUPERFAMILY PROTEIN"/>
    <property type="match status" value="1"/>
</dbReference>
<dbReference type="InterPro" id="IPR029062">
    <property type="entry name" value="Class_I_gatase-like"/>
</dbReference>